<dbReference type="CDD" id="cd11377">
    <property type="entry name" value="Pro-peptidase_S53"/>
    <property type="match status" value="1"/>
</dbReference>
<evidence type="ECO:0000256" key="6">
    <source>
        <dbReference type="ARBA" id="ARBA00022837"/>
    </source>
</evidence>
<keyword evidence="7" id="KW-0865">Zymogen</keyword>
<accession>A0AAE0C0I6</accession>
<comment type="caution">
    <text evidence="8">Lacks conserved residue(s) required for the propagation of feature annotation.</text>
</comment>
<dbReference type="GO" id="GO:0004252">
    <property type="term" value="F:serine-type endopeptidase activity"/>
    <property type="evidence" value="ECO:0007669"/>
    <property type="project" value="UniProtKB-UniRule"/>
</dbReference>
<dbReference type="AlphaFoldDB" id="A0AAE0C0I6"/>
<dbReference type="GO" id="GO:0008240">
    <property type="term" value="F:tripeptidyl-peptidase activity"/>
    <property type="evidence" value="ECO:0007669"/>
    <property type="project" value="TreeGrafter"/>
</dbReference>
<dbReference type="EMBL" id="LGRX02030857">
    <property type="protein sequence ID" value="KAK3245235.1"/>
    <property type="molecule type" value="Genomic_DNA"/>
</dbReference>
<proteinExistence type="predicted"/>
<evidence type="ECO:0000256" key="9">
    <source>
        <dbReference type="SAM" id="SignalP"/>
    </source>
</evidence>
<dbReference type="InterPro" id="IPR015366">
    <property type="entry name" value="S53_propep"/>
</dbReference>
<feature type="domain" description="Peptidase S53" evidence="10">
    <location>
        <begin position="188"/>
        <end position="555"/>
    </location>
</feature>
<keyword evidence="5 8" id="KW-0720">Serine protease</keyword>
<feature type="active site" description="Charge relay system" evidence="8">
    <location>
        <position position="258"/>
    </location>
</feature>
<dbReference type="GO" id="GO:0006508">
    <property type="term" value="P:proteolysis"/>
    <property type="evidence" value="ECO:0007669"/>
    <property type="project" value="UniProtKB-KW"/>
</dbReference>
<dbReference type="SMART" id="SM00944">
    <property type="entry name" value="Pro-kuma_activ"/>
    <property type="match status" value="1"/>
</dbReference>
<dbReference type="InterPro" id="IPR023828">
    <property type="entry name" value="Peptidase_S8_Ser-AS"/>
</dbReference>
<dbReference type="SUPFAM" id="SSF52743">
    <property type="entry name" value="Subtilisin-like"/>
    <property type="match status" value="1"/>
</dbReference>
<evidence type="ECO:0000313" key="11">
    <source>
        <dbReference type="EMBL" id="KAK3245235.1"/>
    </source>
</evidence>
<dbReference type="InterPro" id="IPR000209">
    <property type="entry name" value="Peptidase_S8/S53_dom"/>
</dbReference>
<keyword evidence="9" id="KW-0732">Signal</keyword>
<dbReference type="Gene3D" id="3.40.50.200">
    <property type="entry name" value="Peptidase S8/S53 domain"/>
    <property type="match status" value="1"/>
</dbReference>
<evidence type="ECO:0000256" key="4">
    <source>
        <dbReference type="ARBA" id="ARBA00022801"/>
    </source>
</evidence>
<evidence type="ECO:0000256" key="3">
    <source>
        <dbReference type="ARBA" id="ARBA00022723"/>
    </source>
</evidence>
<dbReference type="PANTHER" id="PTHR14218:SF15">
    <property type="entry name" value="TRIPEPTIDYL-PEPTIDASE 1"/>
    <property type="match status" value="1"/>
</dbReference>
<evidence type="ECO:0000256" key="8">
    <source>
        <dbReference type="PROSITE-ProRule" id="PRU01032"/>
    </source>
</evidence>
<dbReference type="PANTHER" id="PTHR14218">
    <property type="entry name" value="PROTEASE S8 TRIPEPTIDYL PEPTIDASE I CLN2"/>
    <property type="match status" value="1"/>
</dbReference>
<evidence type="ECO:0000256" key="5">
    <source>
        <dbReference type="ARBA" id="ARBA00022825"/>
    </source>
</evidence>
<comment type="caution">
    <text evidence="11">The sequence shown here is derived from an EMBL/GenBank/DDBJ whole genome shotgun (WGS) entry which is preliminary data.</text>
</comment>
<dbReference type="InterPro" id="IPR036852">
    <property type="entry name" value="Peptidase_S8/S53_dom_sf"/>
</dbReference>
<dbReference type="SUPFAM" id="SSF54897">
    <property type="entry name" value="Protease propeptides/inhibitors"/>
    <property type="match status" value="1"/>
</dbReference>
<evidence type="ECO:0000259" key="10">
    <source>
        <dbReference type="PROSITE" id="PS51695"/>
    </source>
</evidence>
<keyword evidence="2 8" id="KW-0645">Protease</keyword>
<keyword evidence="6" id="KW-0106">Calcium</keyword>
<dbReference type="PROSITE" id="PS00138">
    <property type="entry name" value="SUBTILASE_SER"/>
    <property type="match status" value="1"/>
</dbReference>
<reference evidence="11 12" key="1">
    <citation type="journal article" date="2015" name="Genome Biol. Evol.">
        <title>Comparative Genomics of a Bacterivorous Green Alga Reveals Evolutionary Causalities and Consequences of Phago-Mixotrophic Mode of Nutrition.</title>
        <authorList>
            <person name="Burns J.A."/>
            <person name="Paasch A."/>
            <person name="Narechania A."/>
            <person name="Kim E."/>
        </authorList>
    </citation>
    <scope>NUCLEOTIDE SEQUENCE [LARGE SCALE GENOMIC DNA]</scope>
    <source>
        <strain evidence="11 12">PLY_AMNH</strain>
    </source>
</reference>
<dbReference type="GO" id="GO:0046872">
    <property type="term" value="F:metal ion binding"/>
    <property type="evidence" value="ECO:0007669"/>
    <property type="project" value="UniProtKB-KW"/>
</dbReference>
<keyword evidence="12" id="KW-1185">Reference proteome</keyword>
<evidence type="ECO:0000256" key="2">
    <source>
        <dbReference type="ARBA" id="ARBA00022670"/>
    </source>
</evidence>
<organism evidence="11 12">
    <name type="scientific">Cymbomonas tetramitiformis</name>
    <dbReference type="NCBI Taxonomy" id="36881"/>
    <lineage>
        <taxon>Eukaryota</taxon>
        <taxon>Viridiplantae</taxon>
        <taxon>Chlorophyta</taxon>
        <taxon>Pyramimonadophyceae</taxon>
        <taxon>Pyramimonadales</taxon>
        <taxon>Pyramimonadaceae</taxon>
        <taxon>Cymbomonas</taxon>
    </lineage>
</organism>
<evidence type="ECO:0000256" key="7">
    <source>
        <dbReference type="ARBA" id="ARBA00023145"/>
    </source>
</evidence>
<name>A0AAE0C0I6_9CHLO</name>
<dbReference type="CDD" id="cd04056">
    <property type="entry name" value="Peptidases_S53"/>
    <property type="match status" value="1"/>
</dbReference>
<dbReference type="Proteomes" id="UP001190700">
    <property type="component" value="Unassembled WGS sequence"/>
</dbReference>
<evidence type="ECO:0000313" key="12">
    <source>
        <dbReference type="Proteomes" id="UP001190700"/>
    </source>
</evidence>
<feature type="active site" description="Charge relay system" evidence="8">
    <location>
        <position position="463"/>
    </location>
</feature>
<comment type="cofactor">
    <cofactor evidence="1">
        <name>Ca(2+)</name>
        <dbReference type="ChEBI" id="CHEBI:29108"/>
    </cofactor>
</comment>
<dbReference type="Pfam" id="PF09286">
    <property type="entry name" value="Pro-kuma_activ"/>
    <property type="match status" value="1"/>
</dbReference>
<keyword evidence="3" id="KW-0479">Metal-binding</keyword>
<dbReference type="Pfam" id="PF00082">
    <property type="entry name" value="Peptidase_S8"/>
    <property type="match status" value="1"/>
</dbReference>
<feature type="active site" description="Charge relay system" evidence="8">
    <location>
        <position position="262"/>
    </location>
</feature>
<gene>
    <name evidence="11" type="ORF">CYMTET_45187</name>
</gene>
<sequence>MASSIYACVLFVFTVLSCSSSFVNAAPSWEKLGRSAPTDHIRLRFHLKQQNLKLLEEKLVAISDPRNKDFSQHLTNDELSQLIAPDAKEVQRLTDLLHAKDATAVASSSHGDYLFASLPVAAAESLFTVEIFDFQVKSSTGTRICSRSEEIYKISNMPSLVEAVTGIADFRPAGARRMAKTFKPSGPVTTPKVIRDLYKLDNATVNDPSIPGQAVAEFEEAYFFESDINMAQKRYGFPQKNITRVIGPNHPLDGYLAEASLDTQYIMNTAPGINTWVFSVDTTLGFDLIAWALNVSSTPDAPKVHSISWGSPEVSSWFTDDTLIRTNVEFMKLSLLGFSVIVSSGDSGTGNTGIFKCKKFDPNFPATSPYVTAVGGTYLDASDVNTELGWASSGGGFSSKFSMPQYQAEAAQAYLQKAGAAGNLPDEQYFNSSGRAIPDVAALAVNYEVAMQGFWDDGVSGTSAAAPVFAGIVALLNDARFAQGKKALGFLNSWLYQTASIGSDILSGENKAYAGDVEEQFSFRRVSLQAVSHFLYQTNIYVSCPLWSVSANEPD</sequence>
<feature type="chain" id="PRO_5042129406" description="Peptidase S53 domain-containing protein" evidence="9">
    <location>
        <begin position="26"/>
        <end position="555"/>
    </location>
</feature>
<feature type="signal peptide" evidence="9">
    <location>
        <begin position="1"/>
        <end position="25"/>
    </location>
</feature>
<dbReference type="InterPro" id="IPR050819">
    <property type="entry name" value="Tripeptidyl-peptidase_I"/>
</dbReference>
<protein>
    <recommendedName>
        <fullName evidence="10">Peptidase S53 domain-containing protein</fullName>
    </recommendedName>
</protein>
<evidence type="ECO:0000256" key="1">
    <source>
        <dbReference type="ARBA" id="ARBA00001913"/>
    </source>
</evidence>
<dbReference type="InterPro" id="IPR030400">
    <property type="entry name" value="Sedolisin_dom"/>
</dbReference>
<keyword evidence="4 8" id="KW-0378">Hydrolase</keyword>
<dbReference type="PROSITE" id="PS51695">
    <property type="entry name" value="SEDOLISIN"/>
    <property type="match status" value="1"/>
</dbReference>